<dbReference type="InterPro" id="IPR007403">
    <property type="entry name" value="DUF456"/>
</dbReference>
<feature type="transmembrane region" description="Helical" evidence="1">
    <location>
        <begin position="47"/>
        <end position="68"/>
    </location>
</feature>
<protein>
    <submittedName>
        <fullName evidence="2">DUF456 domain-containing protein</fullName>
    </submittedName>
</protein>
<keyword evidence="3" id="KW-1185">Reference proteome</keyword>
<dbReference type="PANTHER" id="PTHR39165:SF1">
    <property type="entry name" value="DUF456 DOMAIN-CONTAINING PROTEIN"/>
    <property type="match status" value="1"/>
</dbReference>
<name>A0ABW5BV58_9BACI</name>
<dbReference type="Proteomes" id="UP001597318">
    <property type="component" value="Unassembled WGS sequence"/>
</dbReference>
<keyword evidence="1" id="KW-0472">Membrane</keyword>
<dbReference type="EMBL" id="JBHUIK010000002">
    <property type="protein sequence ID" value="MFD2213947.1"/>
    <property type="molecule type" value="Genomic_DNA"/>
</dbReference>
<dbReference type="PANTHER" id="PTHR39165">
    <property type="entry name" value="IG HYPOTHETICAL 17883"/>
    <property type="match status" value="1"/>
</dbReference>
<evidence type="ECO:0000256" key="1">
    <source>
        <dbReference type="SAM" id="Phobius"/>
    </source>
</evidence>
<dbReference type="RefSeq" id="WP_247344562.1">
    <property type="nucleotide sequence ID" value="NZ_CP095550.1"/>
</dbReference>
<comment type="caution">
    <text evidence="2">The sequence shown here is derived from an EMBL/GenBank/DDBJ whole genome shotgun (WGS) entry which is preliminary data.</text>
</comment>
<proteinExistence type="predicted"/>
<gene>
    <name evidence="2" type="ORF">ACFSKK_09675</name>
</gene>
<keyword evidence="1" id="KW-0812">Transmembrane</keyword>
<feature type="transmembrane region" description="Helical" evidence="1">
    <location>
        <begin position="134"/>
        <end position="157"/>
    </location>
</feature>
<sequence>MQIIYWSVISLLFVVSFIGLIYPIIPSVLFIVAGFLLYGWFFEFTELTWLFWIIQGFFIALLFGADYLANLLGVKKFGGSKAAIWGSTIGLLVGPFIVPFIGVIIGPFIGAVIAELLFHKKEFKLAVKSGVGSLLGFISGVFAKGFIQLSMIAYFLFQVLR</sequence>
<evidence type="ECO:0000313" key="2">
    <source>
        <dbReference type="EMBL" id="MFD2213947.1"/>
    </source>
</evidence>
<keyword evidence="1" id="KW-1133">Transmembrane helix</keyword>
<organism evidence="2 3">
    <name type="scientific">Metabacillus endolithicus</name>
    <dbReference type="NCBI Taxonomy" id="1535204"/>
    <lineage>
        <taxon>Bacteria</taxon>
        <taxon>Bacillati</taxon>
        <taxon>Bacillota</taxon>
        <taxon>Bacilli</taxon>
        <taxon>Bacillales</taxon>
        <taxon>Bacillaceae</taxon>
        <taxon>Metabacillus</taxon>
    </lineage>
</organism>
<dbReference type="Pfam" id="PF04306">
    <property type="entry name" value="DUF456"/>
    <property type="match status" value="1"/>
</dbReference>
<feature type="transmembrane region" description="Helical" evidence="1">
    <location>
        <begin position="89"/>
        <end position="114"/>
    </location>
</feature>
<accession>A0ABW5BV58</accession>
<evidence type="ECO:0000313" key="3">
    <source>
        <dbReference type="Proteomes" id="UP001597318"/>
    </source>
</evidence>
<reference evidence="3" key="1">
    <citation type="journal article" date="2019" name="Int. J. Syst. Evol. Microbiol.">
        <title>The Global Catalogue of Microorganisms (GCM) 10K type strain sequencing project: providing services to taxonomists for standard genome sequencing and annotation.</title>
        <authorList>
            <consortium name="The Broad Institute Genomics Platform"/>
            <consortium name="The Broad Institute Genome Sequencing Center for Infectious Disease"/>
            <person name="Wu L."/>
            <person name="Ma J."/>
        </authorList>
    </citation>
    <scope>NUCLEOTIDE SEQUENCE [LARGE SCALE GENOMIC DNA]</scope>
    <source>
        <strain evidence="3">CGMCC 1.15474</strain>
    </source>
</reference>
<feature type="transmembrane region" description="Helical" evidence="1">
    <location>
        <begin position="12"/>
        <end position="41"/>
    </location>
</feature>